<protein>
    <submittedName>
        <fullName evidence="2">Uncharacterized protein</fullName>
    </submittedName>
</protein>
<dbReference type="OrthoDB" id="165627at2759"/>
<feature type="signal peptide" evidence="1">
    <location>
        <begin position="1"/>
        <end position="24"/>
    </location>
</feature>
<dbReference type="EMBL" id="JAGDFL010000534">
    <property type="protein sequence ID" value="KAG7385866.1"/>
    <property type="molecule type" value="Genomic_DNA"/>
</dbReference>
<name>A0A8T1VY44_9STRA</name>
<evidence type="ECO:0000256" key="1">
    <source>
        <dbReference type="SAM" id="SignalP"/>
    </source>
</evidence>
<accession>A0A8T1VY44</accession>
<feature type="chain" id="PRO_5035850517" evidence="1">
    <location>
        <begin position="25"/>
        <end position="354"/>
    </location>
</feature>
<comment type="caution">
    <text evidence="2">The sequence shown here is derived from an EMBL/GenBank/DDBJ whole genome shotgun (WGS) entry which is preliminary data.</text>
</comment>
<evidence type="ECO:0000313" key="3">
    <source>
        <dbReference type="Proteomes" id="UP000693981"/>
    </source>
</evidence>
<dbReference type="AlphaFoldDB" id="A0A8T1VY44"/>
<gene>
    <name evidence="2" type="ORF">PHYBOEH_008879</name>
</gene>
<dbReference type="Proteomes" id="UP000693981">
    <property type="component" value="Unassembled WGS sequence"/>
</dbReference>
<organism evidence="2 3">
    <name type="scientific">Phytophthora boehmeriae</name>
    <dbReference type="NCBI Taxonomy" id="109152"/>
    <lineage>
        <taxon>Eukaryota</taxon>
        <taxon>Sar</taxon>
        <taxon>Stramenopiles</taxon>
        <taxon>Oomycota</taxon>
        <taxon>Peronosporomycetes</taxon>
        <taxon>Peronosporales</taxon>
        <taxon>Peronosporaceae</taxon>
        <taxon>Phytophthora</taxon>
    </lineage>
</organism>
<proteinExistence type="predicted"/>
<sequence>MRVILPAATTTLLLLEAQLSPATAKCFFGTFKCGDGASICLNPVTAAKCAFDAVCPIKLDQIVTTLGAALKVLTPDEVDFVIDLGVNEVNSVFADFRDCYKGFEGTVPKCQKLHTVHSCVSATFTAAKSLKASGKFAKLAATKLDKADKALTLMESTVLPALNKECGSGCLGEDSCPANTTQTSECTEEELTLTYSPPSGCTCLAATETAYDLDAEGQTIATCARNLAFYMTDQTPPLLYGKAYFPEMGCFVGKNTQNGCSSSKLLQGSELMFTNDMNWELNGLHNYYFIPCIDQYGRKYSEREQPVNKTTCLTTVATTTTAQTTSSASPLQGLSRVTTACYALLVTVSWWLIL</sequence>
<reference evidence="2" key="1">
    <citation type="submission" date="2021-02" db="EMBL/GenBank/DDBJ databases">
        <authorList>
            <person name="Palmer J.M."/>
        </authorList>
    </citation>
    <scope>NUCLEOTIDE SEQUENCE</scope>
    <source>
        <strain evidence="2">SCRP23</strain>
    </source>
</reference>
<evidence type="ECO:0000313" key="2">
    <source>
        <dbReference type="EMBL" id="KAG7385866.1"/>
    </source>
</evidence>
<keyword evidence="1" id="KW-0732">Signal</keyword>
<keyword evidence="3" id="KW-1185">Reference proteome</keyword>